<feature type="compositionally biased region" description="Gly residues" evidence="2">
    <location>
        <begin position="315"/>
        <end position="362"/>
    </location>
</feature>
<dbReference type="NCBIfam" id="TIGR00350">
    <property type="entry name" value="lytR_cpsA_psr"/>
    <property type="match status" value="1"/>
</dbReference>
<gene>
    <name evidence="4" type="ORF">JJB07_08470</name>
</gene>
<sequence length="434" mass="46598">MKKKVWWRLIGFVLVVVVLFAGYNVYSMFSFFHTVSANKPFSTGDQPLNTAKWEGKGAVNILFMGVDRRDPNDRPRSDTMLLASLNPDTKQVSVFSIMRDTYVDIPGVGRSKINAAFADGGPELLIDTIQNFLKIPIHYYVATDFEGFAKIIDSIGGIDVNVPEDFVHADDGIYDINLKKGQQHLNGQQALEYVRFRGTPRADFDRTERQREVVKLVAEKMKSPSMLMKAPQILKTIEPYTQSNLGDNLFSLGTLAMSLDSSNMKTEQIPPVEALTETYVGDEAVLMPNVGQVRDYVQGILNDPNAGAAQDANGTGSGKNGTGSSGTGSGKNGTGSSGTGQGQNGTGGTSTGSGKNGTGGTGSSSTAQSGSGQTAVVTGETVNLRAKPGTEYQVIGQVFQGDVLTVEEQVNDWYYVQTSTGMYGYVTSALVKLQ</sequence>
<evidence type="ECO:0000256" key="2">
    <source>
        <dbReference type="SAM" id="MobiDB-lite"/>
    </source>
</evidence>
<dbReference type="InterPro" id="IPR004474">
    <property type="entry name" value="LytR_CpsA_psr"/>
</dbReference>
<dbReference type="EMBL" id="JAEQNB010000002">
    <property type="protein sequence ID" value="MBL0386684.1"/>
    <property type="molecule type" value="Genomic_DNA"/>
</dbReference>
<dbReference type="Pfam" id="PF03816">
    <property type="entry name" value="LytR_cpsA_psr"/>
    <property type="match status" value="1"/>
</dbReference>
<name>A0ABS1J8W1_9BACL</name>
<protein>
    <submittedName>
        <fullName evidence="4">LCP family protein</fullName>
    </submittedName>
</protein>
<organism evidence="4 5">
    <name type="scientific">Tumebacillus amylolyticus</name>
    <dbReference type="NCBI Taxonomy" id="2801339"/>
    <lineage>
        <taxon>Bacteria</taxon>
        <taxon>Bacillati</taxon>
        <taxon>Bacillota</taxon>
        <taxon>Bacilli</taxon>
        <taxon>Bacillales</taxon>
        <taxon>Alicyclobacillaceae</taxon>
        <taxon>Tumebacillus</taxon>
    </lineage>
</organism>
<feature type="compositionally biased region" description="Low complexity" evidence="2">
    <location>
        <begin position="363"/>
        <end position="374"/>
    </location>
</feature>
<dbReference type="RefSeq" id="WP_201633598.1">
    <property type="nucleotide sequence ID" value="NZ_JAEQNB010000002.1"/>
</dbReference>
<dbReference type="Proteomes" id="UP000602284">
    <property type="component" value="Unassembled WGS sequence"/>
</dbReference>
<dbReference type="Gene3D" id="3.40.630.190">
    <property type="entry name" value="LCP protein"/>
    <property type="match status" value="1"/>
</dbReference>
<dbReference type="PROSITE" id="PS51781">
    <property type="entry name" value="SH3B"/>
    <property type="match status" value="1"/>
</dbReference>
<reference evidence="4 5" key="1">
    <citation type="submission" date="2021-01" db="EMBL/GenBank/DDBJ databases">
        <title>Tumebacillus sp. strain ITR2 16S ribosomal RNA gene Genome sequencing and assembly.</title>
        <authorList>
            <person name="Kang M."/>
        </authorList>
    </citation>
    <scope>NUCLEOTIDE SEQUENCE [LARGE SCALE GENOMIC DNA]</scope>
    <source>
        <strain evidence="4 5">ITR2</strain>
    </source>
</reference>
<dbReference type="InterPro" id="IPR050922">
    <property type="entry name" value="LytR/CpsA/Psr_CW_biosynth"/>
</dbReference>
<comment type="caution">
    <text evidence="4">The sequence shown here is derived from an EMBL/GenBank/DDBJ whole genome shotgun (WGS) entry which is preliminary data.</text>
</comment>
<evidence type="ECO:0000259" key="3">
    <source>
        <dbReference type="PROSITE" id="PS51781"/>
    </source>
</evidence>
<dbReference type="SMART" id="SM00287">
    <property type="entry name" value="SH3b"/>
    <property type="match status" value="1"/>
</dbReference>
<evidence type="ECO:0000313" key="4">
    <source>
        <dbReference type="EMBL" id="MBL0386684.1"/>
    </source>
</evidence>
<feature type="region of interest" description="Disordered" evidence="2">
    <location>
        <begin position="307"/>
        <end position="374"/>
    </location>
</feature>
<evidence type="ECO:0000313" key="5">
    <source>
        <dbReference type="Proteomes" id="UP000602284"/>
    </source>
</evidence>
<dbReference type="PANTHER" id="PTHR33392:SF6">
    <property type="entry name" value="POLYISOPRENYL-TEICHOIC ACID--PEPTIDOGLYCAN TEICHOIC ACID TRANSFERASE TAGU"/>
    <property type="match status" value="1"/>
</dbReference>
<keyword evidence="5" id="KW-1185">Reference proteome</keyword>
<dbReference type="Pfam" id="PF08239">
    <property type="entry name" value="SH3_3"/>
    <property type="match status" value="1"/>
</dbReference>
<proteinExistence type="inferred from homology"/>
<dbReference type="PANTHER" id="PTHR33392">
    <property type="entry name" value="POLYISOPRENYL-TEICHOIC ACID--PEPTIDOGLYCAN TEICHOIC ACID TRANSFERASE TAGU"/>
    <property type="match status" value="1"/>
</dbReference>
<comment type="similarity">
    <text evidence="1">Belongs to the LytR/CpsA/Psr (LCP) family.</text>
</comment>
<evidence type="ECO:0000256" key="1">
    <source>
        <dbReference type="ARBA" id="ARBA00006068"/>
    </source>
</evidence>
<accession>A0ABS1J8W1</accession>
<feature type="domain" description="SH3b" evidence="3">
    <location>
        <begin position="372"/>
        <end position="434"/>
    </location>
</feature>
<dbReference type="InterPro" id="IPR003646">
    <property type="entry name" value="SH3-like_bac-type"/>
</dbReference>
<dbReference type="Gene3D" id="2.30.30.40">
    <property type="entry name" value="SH3 Domains"/>
    <property type="match status" value="1"/>
</dbReference>